<accession>A0A6J5WA90</accession>
<dbReference type="PANTHER" id="PTHR32021:SF5">
    <property type="entry name" value="CASP-LIKE PROTEIN 5B3"/>
    <property type="match status" value="1"/>
</dbReference>
<evidence type="ECO:0000256" key="1">
    <source>
        <dbReference type="ARBA" id="ARBA00011489"/>
    </source>
</evidence>
<feature type="transmembrane region" description="Helical" evidence="2">
    <location>
        <begin position="28"/>
        <end position="51"/>
    </location>
</feature>
<evidence type="ECO:0000256" key="2">
    <source>
        <dbReference type="SAM" id="Phobius"/>
    </source>
</evidence>
<proteinExistence type="predicted"/>
<evidence type="ECO:0008006" key="5">
    <source>
        <dbReference type="Google" id="ProtNLM"/>
    </source>
</evidence>
<dbReference type="OrthoDB" id="754299at2759"/>
<dbReference type="PANTHER" id="PTHR32021">
    <property type="entry name" value="CASP-LIKE PROTEIN 5B3"/>
    <property type="match status" value="1"/>
</dbReference>
<keyword evidence="2" id="KW-0812">Transmembrane</keyword>
<dbReference type="InterPro" id="IPR045009">
    <property type="entry name" value="CASPL-5"/>
</dbReference>
<dbReference type="Proteomes" id="UP000507245">
    <property type="component" value="Unassembled WGS sequence"/>
</dbReference>
<organism evidence="3 4">
    <name type="scientific">Prunus armeniaca</name>
    <name type="common">Apricot</name>
    <name type="synonym">Armeniaca vulgaris</name>
    <dbReference type="NCBI Taxonomy" id="36596"/>
    <lineage>
        <taxon>Eukaryota</taxon>
        <taxon>Viridiplantae</taxon>
        <taxon>Streptophyta</taxon>
        <taxon>Embryophyta</taxon>
        <taxon>Tracheophyta</taxon>
        <taxon>Spermatophyta</taxon>
        <taxon>Magnoliopsida</taxon>
        <taxon>eudicotyledons</taxon>
        <taxon>Gunneridae</taxon>
        <taxon>Pentapetalae</taxon>
        <taxon>rosids</taxon>
        <taxon>fabids</taxon>
        <taxon>Rosales</taxon>
        <taxon>Rosaceae</taxon>
        <taxon>Amygdaloideae</taxon>
        <taxon>Amygdaleae</taxon>
        <taxon>Prunus</taxon>
    </lineage>
</organism>
<keyword evidence="4" id="KW-1185">Reference proteome</keyword>
<evidence type="ECO:0000313" key="4">
    <source>
        <dbReference type="Proteomes" id="UP000507245"/>
    </source>
</evidence>
<keyword evidence="2" id="KW-0472">Membrane</keyword>
<dbReference type="GO" id="GO:0005886">
    <property type="term" value="C:plasma membrane"/>
    <property type="evidence" value="ECO:0007669"/>
    <property type="project" value="TreeGrafter"/>
</dbReference>
<dbReference type="EMBL" id="CAEKKB010000001">
    <property type="protein sequence ID" value="CAB4296885.1"/>
    <property type="molecule type" value="Genomic_DNA"/>
</dbReference>
<dbReference type="AlphaFoldDB" id="A0A6J5WA90"/>
<comment type="subunit">
    <text evidence="1">Homodimer and heterodimers.</text>
</comment>
<name>A0A6J5WA90_PRUAR</name>
<evidence type="ECO:0000313" key="3">
    <source>
        <dbReference type="EMBL" id="CAB4296885.1"/>
    </source>
</evidence>
<sequence length="76" mass="8398">MGLQVIWSLVLALLDAYSLVKKKVLHNLVLFTATLSLAAASTSFGIIVLYFSDLSYCNFGEECQKYQMAVALVYLS</sequence>
<keyword evidence="2" id="KW-1133">Transmembrane helix</keyword>
<gene>
    <name evidence="3" type="ORF">ORAREDHAP_LOCUS8566</name>
</gene>
<protein>
    <recommendedName>
        <fullName evidence="5">CASP-like protein</fullName>
    </recommendedName>
</protein>
<reference evidence="4" key="1">
    <citation type="journal article" date="2020" name="Genome Biol.">
        <title>Gamete binning: chromosome-level and haplotype-resolved genome assembly enabled by high-throughput single-cell sequencing of gamete genomes.</title>
        <authorList>
            <person name="Campoy J.A."/>
            <person name="Sun H."/>
            <person name="Goel M."/>
            <person name="Jiao W.-B."/>
            <person name="Folz-Donahue K."/>
            <person name="Wang N."/>
            <person name="Rubio M."/>
            <person name="Liu C."/>
            <person name="Kukat C."/>
            <person name="Ruiz D."/>
            <person name="Huettel B."/>
            <person name="Schneeberger K."/>
        </authorList>
    </citation>
    <scope>NUCLEOTIDE SEQUENCE [LARGE SCALE GENOMIC DNA]</scope>
    <source>
        <strain evidence="4">cv. Rojo Pasion</strain>
    </source>
</reference>